<evidence type="ECO:0000256" key="1">
    <source>
        <dbReference type="ARBA" id="ARBA00022737"/>
    </source>
</evidence>
<name>A0A9D8KYH1_9GAMM</name>
<reference evidence="2" key="1">
    <citation type="submission" date="2021-02" db="EMBL/GenBank/DDBJ databases">
        <title>Thiocyanate and organic carbon inputs drive convergent selection for specific autotrophic Afipia and Thiobacillus strains within complex microbiomes.</title>
        <authorList>
            <person name="Huddy R.J."/>
            <person name="Sachdeva R."/>
            <person name="Kadzinga F."/>
            <person name="Kantor R.S."/>
            <person name="Harrison S.T.L."/>
            <person name="Banfield J.F."/>
        </authorList>
    </citation>
    <scope>NUCLEOTIDE SEQUENCE</scope>
    <source>
        <strain evidence="2">SCN18_10_11_15_R1_P_69_7</strain>
    </source>
</reference>
<dbReference type="SUPFAM" id="SSF50956">
    <property type="entry name" value="Thermostable phytase (3-phytase)"/>
    <property type="match status" value="1"/>
</dbReference>
<comment type="caution">
    <text evidence="2">The sequence shown here is derived from an EMBL/GenBank/DDBJ whole genome shotgun (WGS) entry which is preliminary data.</text>
</comment>
<dbReference type="Proteomes" id="UP000664815">
    <property type="component" value="Unassembled WGS sequence"/>
</dbReference>
<proteinExistence type="predicted"/>
<evidence type="ECO:0000313" key="2">
    <source>
        <dbReference type="EMBL" id="MBN8799532.1"/>
    </source>
</evidence>
<dbReference type="InterPro" id="IPR011042">
    <property type="entry name" value="6-blade_b-propeller_TolB-like"/>
</dbReference>
<gene>
    <name evidence="2" type="ORF">J0H45_09270</name>
</gene>
<evidence type="ECO:0000313" key="3">
    <source>
        <dbReference type="Proteomes" id="UP000664815"/>
    </source>
</evidence>
<dbReference type="PANTHER" id="PTHR46388">
    <property type="entry name" value="NHL REPEAT-CONTAINING PROTEIN 2"/>
    <property type="match status" value="1"/>
</dbReference>
<keyword evidence="1" id="KW-0677">Repeat</keyword>
<dbReference type="PANTHER" id="PTHR46388:SF2">
    <property type="entry name" value="NHL REPEAT-CONTAINING PROTEIN 2"/>
    <property type="match status" value="1"/>
</dbReference>
<organism evidence="2 3">
    <name type="scientific">Stenotrophomonas nitritireducens</name>
    <dbReference type="NCBI Taxonomy" id="83617"/>
    <lineage>
        <taxon>Bacteria</taxon>
        <taxon>Pseudomonadati</taxon>
        <taxon>Pseudomonadota</taxon>
        <taxon>Gammaproteobacteria</taxon>
        <taxon>Lysobacterales</taxon>
        <taxon>Lysobacteraceae</taxon>
        <taxon>Stenotrophomonas</taxon>
    </lineage>
</organism>
<accession>A0A9D8KYH1</accession>
<dbReference type="Pfam" id="PF01436">
    <property type="entry name" value="NHL"/>
    <property type="match status" value="1"/>
</dbReference>
<dbReference type="InterPro" id="IPR001258">
    <property type="entry name" value="NHL_repeat"/>
</dbReference>
<feature type="non-terminal residue" evidence="2">
    <location>
        <position position="122"/>
    </location>
</feature>
<dbReference type="EMBL" id="JAFKMG010000870">
    <property type="protein sequence ID" value="MBN8799532.1"/>
    <property type="molecule type" value="Genomic_DNA"/>
</dbReference>
<sequence length="122" mass="12356">MAVVVLTGGALAASYLWAPRAPQAVVPAATPLGWRAQVELLAGDGVEGDVVGPGAQSRFSDPWGVAMDAGGTLYVADAGDNNRILYRWLDGDFHLLAGSGEGFADGRGAAAAFNTPSGIALD</sequence>
<dbReference type="Gene3D" id="2.120.10.30">
    <property type="entry name" value="TolB, C-terminal domain"/>
    <property type="match status" value="1"/>
</dbReference>
<protein>
    <submittedName>
        <fullName evidence="2">Gluconolaconase</fullName>
    </submittedName>
</protein>
<dbReference type="AlphaFoldDB" id="A0A9D8KYH1"/>